<keyword evidence="2" id="KW-0496">Mitochondrion</keyword>
<accession>A0A101M415</accession>
<comment type="caution">
    <text evidence="2">The sequence shown here is derived from an EMBL/GenBank/DDBJ whole genome shotgun (WGS) entry which is preliminary data.</text>
</comment>
<geneLocation type="mitochondrion" evidence="2"/>
<protein>
    <submittedName>
        <fullName evidence="2">Uncharacterized protein</fullName>
    </submittedName>
</protein>
<organism evidence="2">
    <name type="scientific">Picea glauca</name>
    <name type="common">White spruce</name>
    <name type="synonym">Pinus glauca</name>
    <dbReference type="NCBI Taxonomy" id="3330"/>
    <lineage>
        <taxon>Eukaryota</taxon>
        <taxon>Viridiplantae</taxon>
        <taxon>Streptophyta</taxon>
        <taxon>Embryophyta</taxon>
        <taxon>Tracheophyta</taxon>
        <taxon>Spermatophyta</taxon>
        <taxon>Pinopsida</taxon>
        <taxon>Pinidae</taxon>
        <taxon>Conifers I</taxon>
        <taxon>Pinales</taxon>
        <taxon>Pinaceae</taxon>
        <taxon>Picea</taxon>
    </lineage>
</organism>
<reference evidence="2" key="1">
    <citation type="journal article" date="2015" name="Genome Biol. Evol.">
        <title>Organellar Genomes of White Spruce (Picea glauca): Assembly and Annotation.</title>
        <authorList>
            <person name="Jackman S.D."/>
            <person name="Warren R.L."/>
            <person name="Gibb E.A."/>
            <person name="Vandervalk B.P."/>
            <person name="Mohamadi H."/>
            <person name="Chu J."/>
            <person name="Raymond A."/>
            <person name="Pleasance S."/>
            <person name="Coope R."/>
            <person name="Wildung M.R."/>
            <person name="Ritland C.E."/>
            <person name="Bousquet J."/>
            <person name="Jones S.J."/>
            <person name="Bohlmann J."/>
            <person name="Birol I."/>
        </authorList>
    </citation>
    <scope>NUCLEOTIDE SEQUENCE [LARGE SCALE GENOMIC DNA]</scope>
    <source>
        <tissue evidence="2">Flushing bud</tissue>
    </source>
</reference>
<dbReference type="EMBL" id="LKAM01000001">
    <property type="protein sequence ID" value="KUM50549.1"/>
    <property type="molecule type" value="Genomic_DNA"/>
</dbReference>
<sequence length="102" mass="11798">MHFTTPREREVRAVSDSELTSLDTPDRRSNGISPWSFTSVPGPYAYRINTYWWAGTKQQLFEEPLRAFSVRQVQCLLYLYRNGSDRRPNSALWNKSNAILGA</sequence>
<feature type="region of interest" description="Disordered" evidence="1">
    <location>
        <begin position="1"/>
        <end position="27"/>
    </location>
</feature>
<feature type="compositionally biased region" description="Basic and acidic residues" evidence="1">
    <location>
        <begin position="1"/>
        <end position="15"/>
    </location>
</feature>
<evidence type="ECO:0000313" key="2">
    <source>
        <dbReference type="EMBL" id="KUM50549.1"/>
    </source>
</evidence>
<proteinExistence type="predicted"/>
<name>A0A101M415_PICGL</name>
<evidence type="ECO:0000256" key="1">
    <source>
        <dbReference type="SAM" id="MobiDB-lite"/>
    </source>
</evidence>
<gene>
    <name evidence="2" type="ORF">ABT39_MTgene393</name>
</gene>
<dbReference type="AlphaFoldDB" id="A0A101M415"/>